<dbReference type="GO" id="GO:0106435">
    <property type="term" value="F:carboxylesterase activity"/>
    <property type="evidence" value="ECO:0007669"/>
    <property type="project" value="UniProtKB-EC"/>
</dbReference>
<dbReference type="PANTHER" id="PTHR48081">
    <property type="entry name" value="AB HYDROLASE SUPERFAMILY PROTEIN C4A8.06C"/>
    <property type="match status" value="1"/>
</dbReference>
<dbReference type="InterPro" id="IPR019826">
    <property type="entry name" value="Carboxylesterase_B_AS"/>
</dbReference>
<dbReference type="Gene3D" id="3.40.50.1820">
    <property type="entry name" value="alpha/beta hydrolase"/>
    <property type="match status" value="1"/>
</dbReference>
<evidence type="ECO:0000313" key="4">
    <source>
        <dbReference type="Proteomes" id="UP000191135"/>
    </source>
</evidence>
<dbReference type="InterPro" id="IPR050300">
    <property type="entry name" value="GDXG_lipolytic_enzyme"/>
</dbReference>
<dbReference type="SUPFAM" id="SSF53474">
    <property type="entry name" value="alpha/beta-Hydrolases"/>
    <property type="match status" value="1"/>
</dbReference>
<dbReference type="InterPro" id="IPR029058">
    <property type="entry name" value="AB_hydrolase_fold"/>
</dbReference>
<proteinExistence type="predicted"/>
<keyword evidence="1 3" id="KW-0378">Hydrolase</keyword>
<dbReference type="AlphaFoldDB" id="A0A1U9YX70"/>
<dbReference type="EC" id="3.1.1.1" evidence="3"/>
<dbReference type="RefSeq" id="WP_018065727.1">
    <property type="nucleotide sequence ID" value="NZ_AQWH01000015.1"/>
</dbReference>
<evidence type="ECO:0000313" key="3">
    <source>
        <dbReference type="EMBL" id="AQZ50041.1"/>
    </source>
</evidence>
<evidence type="ECO:0000256" key="1">
    <source>
        <dbReference type="ARBA" id="ARBA00022801"/>
    </source>
</evidence>
<reference evidence="3 4" key="1">
    <citation type="submission" date="2017-03" db="EMBL/GenBank/DDBJ databases">
        <title>Foreign affairs: Plasmid Transfer between Roseobacters and Rhizobia.</title>
        <authorList>
            <person name="Bartling P."/>
            <person name="Bunk B."/>
            <person name="Overmann J."/>
            <person name="Brinkmann H."/>
            <person name="Petersen J."/>
        </authorList>
    </citation>
    <scope>NUCLEOTIDE SEQUENCE [LARGE SCALE GENOMIC DNA]</scope>
    <source>
        <strain evidence="3 4">MACL11</strain>
    </source>
</reference>
<sequence>MTGDRNAYRRYDPAALNAQYIARDAVPAFGAYAKRWQKQSAKAAEDLPCQLDIAYGESAAEKLDIFPALDGGPAPVLVFYHGGYWRSTDKSWYRFLARPFVERGVTVVFPDYGLCPAVTMDVIAEQCRRSFEWIWRNATSFGGDEARVFVSGHSAGGQIAGMLLAADWSGLGSVSGFPIKGVTAVSGLFDLAPLRLTSLNEDLGMDEAAARCNSPIDHPLPAKIPPVIAAVGALESDEFHRQSSLYADHVEAAGGNCVLLDIAGHHHYSILDALANPRHPFGKMVLEQIGVA</sequence>
<dbReference type="OrthoDB" id="9771666at2"/>
<keyword evidence="4" id="KW-1185">Reference proteome</keyword>
<dbReference type="Proteomes" id="UP000191135">
    <property type="component" value="Chromosome"/>
</dbReference>
<dbReference type="PANTHER" id="PTHR48081:SF33">
    <property type="entry name" value="KYNURENINE FORMAMIDASE"/>
    <property type="match status" value="1"/>
</dbReference>
<dbReference type="STRING" id="1122214.Mame_00665"/>
<dbReference type="Pfam" id="PF07859">
    <property type="entry name" value="Abhydrolase_3"/>
    <property type="match status" value="1"/>
</dbReference>
<name>A0A1U9YX70_9HYPH</name>
<dbReference type="KEGG" id="mmed:Mame_00665"/>
<accession>A0A1U9YX70</accession>
<dbReference type="PROSITE" id="PS00122">
    <property type="entry name" value="CARBOXYLESTERASE_B_1"/>
    <property type="match status" value="1"/>
</dbReference>
<gene>
    <name evidence="3" type="primary">nlhH_1</name>
    <name evidence="3" type="ORF">Mame_00665</name>
</gene>
<feature type="domain" description="Alpha/beta hydrolase fold-3" evidence="2">
    <location>
        <begin position="77"/>
        <end position="267"/>
    </location>
</feature>
<dbReference type="eggNOG" id="COG0657">
    <property type="taxonomic scope" value="Bacteria"/>
</dbReference>
<dbReference type="InterPro" id="IPR013094">
    <property type="entry name" value="AB_hydrolase_3"/>
</dbReference>
<organism evidence="3 4">
    <name type="scientific">Martelella mediterranea DSM 17316</name>
    <dbReference type="NCBI Taxonomy" id="1122214"/>
    <lineage>
        <taxon>Bacteria</taxon>
        <taxon>Pseudomonadati</taxon>
        <taxon>Pseudomonadota</taxon>
        <taxon>Alphaproteobacteria</taxon>
        <taxon>Hyphomicrobiales</taxon>
        <taxon>Aurantimonadaceae</taxon>
        <taxon>Martelella</taxon>
    </lineage>
</organism>
<protein>
    <submittedName>
        <fullName evidence="3">Carboxylesterase NlhH</fullName>
        <ecNumber evidence="3">3.1.1.1</ecNumber>
    </submittedName>
</protein>
<dbReference type="EMBL" id="CP020330">
    <property type="protein sequence ID" value="AQZ50041.1"/>
    <property type="molecule type" value="Genomic_DNA"/>
</dbReference>
<evidence type="ECO:0000259" key="2">
    <source>
        <dbReference type="Pfam" id="PF07859"/>
    </source>
</evidence>